<protein>
    <submittedName>
        <fullName evidence="2">GyrI-like domain-containing protein</fullName>
    </submittedName>
</protein>
<evidence type="ECO:0000259" key="1">
    <source>
        <dbReference type="SMART" id="SM00871"/>
    </source>
</evidence>
<feature type="domain" description="AraC effector-binding" evidence="1">
    <location>
        <begin position="1"/>
        <end position="157"/>
    </location>
</feature>
<dbReference type="InterPro" id="IPR010499">
    <property type="entry name" value="AraC_E-bd"/>
</dbReference>
<dbReference type="InterPro" id="IPR029441">
    <property type="entry name" value="Cass2"/>
</dbReference>
<dbReference type="AlphaFoldDB" id="A0AB39V861"/>
<dbReference type="InterPro" id="IPR011256">
    <property type="entry name" value="Reg_factor_effector_dom_sf"/>
</dbReference>
<dbReference type="Pfam" id="PF14526">
    <property type="entry name" value="Cass2"/>
    <property type="match status" value="1"/>
</dbReference>
<name>A0AB39V861_9FUSO</name>
<dbReference type="InterPro" id="IPR053182">
    <property type="entry name" value="YobU-like_regulator"/>
</dbReference>
<gene>
    <name evidence="2" type="ORF">AB8B28_05600</name>
</gene>
<dbReference type="SUPFAM" id="SSF55136">
    <property type="entry name" value="Probable bacterial effector-binding domain"/>
    <property type="match status" value="1"/>
</dbReference>
<dbReference type="KEGG" id="lala:AB8B28_05600"/>
<organism evidence="2">
    <name type="scientific">Leptotrichia alba</name>
    <dbReference type="NCBI Taxonomy" id="3239304"/>
    <lineage>
        <taxon>Bacteria</taxon>
        <taxon>Fusobacteriati</taxon>
        <taxon>Fusobacteriota</taxon>
        <taxon>Fusobacteriia</taxon>
        <taxon>Fusobacteriales</taxon>
        <taxon>Leptotrichiaceae</taxon>
        <taxon>Leptotrichia</taxon>
    </lineage>
</organism>
<dbReference type="RefSeq" id="WP_369717364.1">
    <property type="nucleotide sequence ID" value="NZ_CP165647.1"/>
</dbReference>
<dbReference type="SMART" id="SM00871">
    <property type="entry name" value="AraC_E_bind"/>
    <property type="match status" value="1"/>
</dbReference>
<dbReference type="Gene3D" id="3.20.80.10">
    <property type="entry name" value="Regulatory factor, effector binding domain"/>
    <property type="match status" value="1"/>
</dbReference>
<evidence type="ECO:0000313" key="2">
    <source>
        <dbReference type="EMBL" id="XDU63313.1"/>
    </source>
</evidence>
<dbReference type="PANTHER" id="PTHR36444">
    <property type="entry name" value="TRANSCRIPTIONAL REGULATOR PROTEIN YOBU-RELATED"/>
    <property type="match status" value="1"/>
</dbReference>
<reference evidence="2" key="1">
    <citation type="submission" date="2024-07" db="EMBL/GenBank/DDBJ databases">
        <authorList>
            <person name="Li X.-J."/>
            <person name="Wang X."/>
        </authorList>
    </citation>
    <scope>NUCLEOTIDE SEQUENCE</scope>
    <source>
        <strain evidence="2">HSP-536</strain>
    </source>
</reference>
<accession>A0AB39V861</accession>
<dbReference type="PANTHER" id="PTHR36444:SF2">
    <property type="entry name" value="TRANSCRIPTIONAL REGULATOR PROTEIN YOBU-RELATED"/>
    <property type="match status" value="1"/>
</dbReference>
<dbReference type="EMBL" id="CP165647">
    <property type="protein sequence ID" value="XDU63313.1"/>
    <property type="molecule type" value="Genomic_DNA"/>
</dbReference>
<sequence length="157" mass="18991">MNYEIIQMNKKTFIGFKTRIKDDKTMPEKIRNLWKKLYSENGIHCINNRINNNSIGMYYNYNNKNGFEYDFFAGCETNNIIEKIPENMVKIDIPEGKYAKFIIFGNPERAVSEFWINFWEKFEKESSEIRNYTYDFEEYIDGDDYENMEIHIYIGIK</sequence>
<proteinExistence type="predicted"/>